<comment type="similarity">
    <text evidence="1">Belongs to the sigma-70 factor family. ECF subfamily.</text>
</comment>
<dbReference type="InterPro" id="IPR014284">
    <property type="entry name" value="RNA_pol_sigma-70_dom"/>
</dbReference>
<sequence length="191" mass="20962">MRGLRARARADDPERALALAFAAGGEAALRGVYDRWSGLVHAYCLRSMASRADAEETTAQVFVDAWRSRKKFDPDRGTLPGWLLGIARHRVADAHAAAARDRAVREAVAELRPEEEPPTQEQLLDRLLLADALATLNPEQRRAVGLAFYDGLTHEQVAVTMGVPLGTAKSHIRRGLAVLRRRLEVDGAAPR</sequence>
<keyword evidence="2" id="KW-0805">Transcription regulation</keyword>
<dbReference type="RefSeq" id="WP_214055544.1">
    <property type="nucleotide sequence ID" value="NZ_BAAAHS010000044.1"/>
</dbReference>
<keyword evidence="9" id="KW-1185">Reference proteome</keyword>
<protein>
    <submittedName>
        <fullName evidence="8">ECF RNA polymerase sigma factor SigK</fullName>
    </submittedName>
</protein>
<dbReference type="InterPro" id="IPR036388">
    <property type="entry name" value="WH-like_DNA-bd_sf"/>
</dbReference>
<keyword evidence="4" id="KW-0238">DNA-binding</keyword>
<evidence type="ECO:0000313" key="9">
    <source>
        <dbReference type="Proteomes" id="UP000679307"/>
    </source>
</evidence>
<dbReference type="EMBL" id="CP075371">
    <property type="protein sequence ID" value="QVT79902.1"/>
    <property type="molecule type" value="Genomic_DNA"/>
</dbReference>
<feature type="domain" description="RNA polymerase sigma-70 region 4" evidence="7">
    <location>
        <begin position="132"/>
        <end position="180"/>
    </location>
</feature>
<dbReference type="SUPFAM" id="SSF88946">
    <property type="entry name" value="Sigma2 domain of RNA polymerase sigma factors"/>
    <property type="match status" value="1"/>
</dbReference>
<dbReference type="Gene3D" id="1.10.1740.10">
    <property type="match status" value="1"/>
</dbReference>
<dbReference type="Gene3D" id="1.10.10.10">
    <property type="entry name" value="Winged helix-like DNA-binding domain superfamily/Winged helix DNA-binding domain"/>
    <property type="match status" value="1"/>
</dbReference>
<evidence type="ECO:0000256" key="2">
    <source>
        <dbReference type="ARBA" id="ARBA00023015"/>
    </source>
</evidence>
<dbReference type="InterPro" id="IPR039425">
    <property type="entry name" value="RNA_pol_sigma-70-like"/>
</dbReference>
<evidence type="ECO:0000256" key="3">
    <source>
        <dbReference type="ARBA" id="ARBA00023082"/>
    </source>
</evidence>
<accession>A0ABX8EHA2</accession>
<gene>
    <name evidence="8" type="primary">sigK_3</name>
    <name evidence="8" type="ORF">ENKNEFLB_02292</name>
</gene>
<organism evidence="8 9">
    <name type="scientific">Nocardioides aquaticus</name>
    <dbReference type="NCBI Taxonomy" id="160826"/>
    <lineage>
        <taxon>Bacteria</taxon>
        <taxon>Bacillati</taxon>
        <taxon>Actinomycetota</taxon>
        <taxon>Actinomycetes</taxon>
        <taxon>Propionibacteriales</taxon>
        <taxon>Nocardioidaceae</taxon>
        <taxon>Nocardioides</taxon>
    </lineage>
</organism>
<dbReference type="SUPFAM" id="SSF88659">
    <property type="entry name" value="Sigma3 and sigma4 domains of RNA polymerase sigma factors"/>
    <property type="match status" value="1"/>
</dbReference>
<dbReference type="NCBIfam" id="TIGR02937">
    <property type="entry name" value="sigma70-ECF"/>
    <property type="match status" value="1"/>
</dbReference>
<evidence type="ECO:0000256" key="4">
    <source>
        <dbReference type="ARBA" id="ARBA00023125"/>
    </source>
</evidence>
<dbReference type="InterPro" id="IPR013325">
    <property type="entry name" value="RNA_pol_sigma_r2"/>
</dbReference>
<evidence type="ECO:0000259" key="6">
    <source>
        <dbReference type="Pfam" id="PF04542"/>
    </source>
</evidence>
<reference evidence="8 9" key="1">
    <citation type="submission" date="2021-05" db="EMBL/GenBank/DDBJ databases">
        <title>Complete genome of Nocardioides aquaticus KCTC 9944T isolated from meromictic and hypersaline Ekho Lake, Antarctica.</title>
        <authorList>
            <person name="Hwang K."/>
            <person name="Kim K.M."/>
            <person name="Choe H."/>
        </authorList>
    </citation>
    <scope>NUCLEOTIDE SEQUENCE [LARGE SCALE GENOMIC DNA]</scope>
    <source>
        <strain evidence="8 9">KCTC 9944</strain>
    </source>
</reference>
<evidence type="ECO:0000259" key="7">
    <source>
        <dbReference type="Pfam" id="PF04545"/>
    </source>
</evidence>
<evidence type="ECO:0000256" key="5">
    <source>
        <dbReference type="ARBA" id="ARBA00023163"/>
    </source>
</evidence>
<dbReference type="Pfam" id="PF04545">
    <property type="entry name" value="Sigma70_r4"/>
    <property type="match status" value="1"/>
</dbReference>
<dbReference type="PANTHER" id="PTHR43133">
    <property type="entry name" value="RNA POLYMERASE ECF-TYPE SIGMA FACTO"/>
    <property type="match status" value="1"/>
</dbReference>
<dbReference type="Pfam" id="PF04542">
    <property type="entry name" value="Sigma70_r2"/>
    <property type="match status" value="1"/>
</dbReference>
<feature type="domain" description="RNA polymerase sigma-70 region 2" evidence="6">
    <location>
        <begin position="33"/>
        <end position="100"/>
    </location>
</feature>
<dbReference type="InterPro" id="IPR007630">
    <property type="entry name" value="RNA_pol_sigma70_r4"/>
</dbReference>
<name>A0ABX8EHA2_9ACTN</name>
<dbReference type="Proteomes" id="UP000679307">
    <property type="component" value="Chromosome"/>
</dbReference>
<keyword evidence="3" id="KW-0731">Sigma factor</keyword>
<dbReference type="InterPro" id="IPR013324">
    <property type="entry name" value="RNA_pol_sigma_r3/r4-like"/>
</dbReference>
<evidence type="ECO:0000256" key="1">
    <source>
        <dbReference type="ARBA" id="ARBA00010641"/>
    </source>
</evidence>
<dbReference type="PANTHER" id="PTHR43133:SF62">
    <property type="entry name" value="RNA POLYMERASE SIGMA FACTOR SIGZ"/>
    <property type="match status" value="1"/>
</dbReference>
<keyword evidence="5" id="KW-0804">Transcription</keyword>
<proteinExistence type="inferred from homology"/>
<dbReference type="InterPro" id="IPR007627">
    <property type="entry name" value="RNA_pol_sigma70_r2"/>
</dbReference>
<evidence type="ECO:0000313" key="8">
    <source>
        <dbReference type="EMBL" id="QVT79902.1"/>
    </source>
</evidence>